<dbReference type="Proteomes" id="UP000824410">
    <property type="component" value="Unassembled WGS sequence"/>
</dbReference>
<name>A0AAP2NYE6_PRORE</name>
<comment type="caution">
    <text evidence="1">The sequence shown here is derived from an EMBL/GenBank/DDBJ whole genome shotgun (WGS) entry which is preliminary data.</text>
</comment>
<protein>
    <recommendedName>
        <fullName evidence="3">DUF1292 domain-containing protein</fullName>
    </recommendedName>
</protein>
<evidence type="ECO:0008006" key="3">
    <source>
        <dbReference type="Google" id="ProtNLM"/>
    </source>
</evidence>
<sequence length="77" mass="8892">MKSAKITPQENEVYIANTLENKTFLIISVDHINDHEFFVELVDAQNADDMSEPVYEFDSSGWYEFCNDLELSLKANN</sequence>
<accession>A0AAP2NYE6</accession>
<gene>
    <name evidence="1" type="ORF">EX242_21720</name>
</gene>
<evidence type="ECO:0000313" key="2">
    <source>
        <dbReference type="Proteomes" id="UP000824410"/>
    </source>
</evidence>
<reference evidence="1" key="1">
    <citation type="submission" date="2019-02" db="EMBL/GenBank/DDBJ databases">
        <title>Genomic characterization of isolates from hospital effluents in KZN, South Africa.</title>
        <authorList>
            <person name="Ntshobeni N."/>
            <person name="Allam M."/>
            <person name="Ismail A."/>
            <person name="Amoako D."/>
            <person name="Essack S."/>
            <person name="Chenia H."/>
        </authorList>
    </citation>
    <scope>NUCLEOTIDE SEQUENCE</scope>
    <source>
        <strain evidence="1">AFE97_S1</strain>
    </source>
</reference>
<evidence type="ECO:0000313" key="1">
    <source>
        <dbReference type="EMBL" id="MBX6982862.1"/>
    </source>
</evidence>
<dbReference type="EMBL" id="SHDO01000036">
    <property type="protein sequence ID" value="MBX6982862.1"/>
    <property type="molecule type" value="Genomic_DNA"/>
</dbReference>
<proteinExistence type="predicted"/>
<dbReference type="AlphaFoldDB" id="A0AAP2NYE6"/>
<organism evidence="1 2">
    <name type="scientific">Providencia rettgeri</name>
    <dbReference type="NCBI Taxonomy" id="587"/>
    <lineage>
        <taxon>Bacteria</taxon>
        <taxon>Pseudomonadati</taxon>
        <taxon>Pseudomonadota</taxon>
        <taxon>Gammaproteobacteria</taxon>
        <taxon>Enterobacterales</taxon>
        <taxon>Morganellaceae</taxon>
        <taxon>Providencia</taxon>
    </lineage>
</organism>
<dbReference type="RefSeq" id="WP_131681041.1">
    <property type="nucleotide sequence ID" value="NZ_SHCZ01000051.1"/>
</dbReference>